<sequence>MSLTRKERVDIAVLAGNRRSQREIADEFNKLHPGRKPISPTTVGSILAEFEETDAIFNKSRRLPGKARNSEQQAVSDFVDSKSFVDDVMRTQVGNRHVPSEIDEYLEEGLLDMPEEPEEASFFKELYATDLLGTAGADDEEDQPTDSFVTADVDDEEDQPPDSFVTSNERNLLREYFEKNFRCVPFNWTAPSSLVTYSKPEIPANQAEQSKEDYATCKLCGKTIQTSRFTNLSNHARRHAEAKKYRCAHCTFQHYEPFKVSASLNVKSVNFTVESTRTFCSQFKRILETGT</sequence>
<proteinExistence type="predicted"/>
<reference evidence="2" key="2">
    <citation type="submission" date="2017-02" db="UniProtKB">
        <authorList>
            <consortium name="WormBaseParasite"/>
        </authorList>
    </citation>
    <scope>IDENTIFICATION</scope>
</reference>
<protein>
    <submittedName>
        <fullName evidence="2">C2H2-type domain-containing protein</fullName>
    </submittedName>
</protein>
<dbReference type="Proteomes" id="UP000035642">
    <property type="component" value="Unassembled WGS sequence"/>
</dbReference>
<accession>A0A0K0DKH7</accession>
<organism evidence="1 2">
    <name type="scientific">Angiostrongylus cantonensis</name>
    <name type="common">Rat lungworm</name>
    <dbReference type="NCBI Taxonomy" id="6313"/>
    <lineage>
        <taxon>Eukaryota</taxon>
        <taxon>Metazoa</taxon>
        <taxon>Ecdysozoa</taxon>
        <taxon>Nematoda</taxon>
        <taxon>Chromadorea</taxon>
        <taxon>Rhabditida</taxon>
        <taxon>Rhabditina</taxon>
        <taxon>Rhabditomorpha</taxon>
        <taxon>Strongyloidea</taxon>
        <taxon>Metastrongylidae</taxon>
        <taxon>Angiostrongylus</taxon>
    </lineage>
</organism>
<name>A0A0K0DKH7_ANGCA</name>
<evidence type="ECO:0000313" key="2">
    <source>
        <dbReference type="WBParaSite" id="ACAC_0001201301-mRNA-1"/>
    </source>
</evidence>
<dbReference type="WBParaSite" id="ACAC_0001201301-mRNA-1">
    <property type="protein sequence ID" value="ACAC_0001201301-mRNA-1"/>
    <property type="gene ID" value="ACAC_0001201301"/>
</dbReference>
<dbReference type="AlphaFoldDB" id="A0A0K0DKH7"/>
<evidence type="ECO:0000313" key="1">
    <source>
        <dbReference type="Proteomes" id="UP000035642"/>
    </source>
</evidence>
<dbReference type="Gene3D" id="3.30.160.60">
    <property type="entry name" value="Classic Zinc Finger"/>
    <property type="match status" value="1"/>
</dbReference>
<keyword evidence="1" id="KW-1185">Reference proteome</keyword>
<reference evidence="1" key="1">
    <citation type="submission" date="2012-09" db="EMBL/GenBank/DDBJ databases">
        <authorList>
            <person name="Martin A.A."/>
        </authorList>
    </citation>
    <scope>NUCLEOTIDE SEQUENCE</scope>
</reference>